<accession>A0A0Q9YY04</accession>
<gene>
    <name evidence="2" type="ORF">HT99x_008550</name>
    <name evidence="1" type="ORF">HT99x_01306</name>
</gene>
<dbReference type="RefSeq" id="WP_075065935.1">
    <property type="nucleotide sequence ID" value="NZ_LKAJ02000001.1"/>
</dbReference>
<organism evidence="1">
    <name type="scientific">Candidatus Berkiella aquae</name>
    <dbReference type="NCBI Taxonomy" id="295108"/>
    <lineage>
        <taxon>Bacteria</taxon>
        <taxon>Pseudomonadati</taxon>
        <taxon>Pseudomonadota</taxon>
        <taxon>Gammaproteobacteria</taxon>
        <taxon>Candidatus Berkiellales</taxon>
        <taxon>Candidatus Berkiellaceae</taxon>
        <taxon>Candidatus Berkiella</taxon>
    </lineage>
</organism>
<reference evidence="2" key="2">
    <citation type="journal article" date="2016" name="Genome Announc.">
        <title>Draft Genome Sequences of Two Novel Amoeba-Resistant Intranuclear Bacteria, 'Candidatus Berkiella cookevillensis' and 'Candidatus Berkiella aquae'.</title>
        <authorList>
            <person name="Mehari Y.T."/>
            <person name="Arivett B.A."/>
            <person name="Farone A.L."/>
            <person name="Gunderson J.H."/>
            <person name="Farone M.B."/>
        </authorList>
    </citation>
    <scope>NUCLEOTIDE SEQUENCE</scope>
    <source>
        <strain evidence="2">HT99</strain>
    </source>
</reference>
<dbReference type="AlphaFoldDB" id="A0A0Q9YY04"/>
<dbReference type="EMBL" id="LKAJ02000001">
    <property type="protein sequence ID" value="MCS5711483.1"/>
    <property type="molecule type" value="Genomic_DNA"/>
</dbReference>
<name>A0A0Q9YY04_9GAMM</name>
<evidence type="ECO:0000313" key="2">
    <source>
        <dbReference type="EMBL" id="MCS5711483.1"/>
    </source>
</evidence>
<keyword evidence="3" id="KW-1185">Reference proteome</keyword>
<evidence type="ECO:0000313" key="3">
    <source>
        <dbReference type="Proteomes" id="UP000051497"/>
    </source>
</evidence>
<dbReference type="Proteomes" id="UP000051497">
    <property type="component" value="Unassembled WGS sequence"/>
</dbReference>
<protein>
    <submittedName>
        <fullName evidence="1">Uncharacterized protein</fullName>
    </submittedName>
</protein>
<evidence type="ECO:0000313" key="1">
    <source>
        <dbReference type="EMBL" id="KRG21553.1"/>
    </source>
</evidence>
<comment type="caution">
    <text evidence="1">The sequence shown here is derived from an EMBL/GenBank/DDBJ whole genome shotgun (WGS) entry which is preliminary data.</text>
</comment>
<reference evidence="2" key="3">
    <citation type="submission" date="2021-06" db="EMBL/GenBank/DDBJ databases">
        <title>Genomic Description and Analysis of Intracellular Bacteria, Candidatus Berkiella cookevillensis and Candidatus Berkiella aquae.</title>
        <authorList>
            <person name="Kidane D.T."/>
            <person name="Mehari Y.T."/>
            <person name="Rice F.C."/>
            <person name="Arivett B.A."/>
            <person name="Farone A.L."/>
            <person name="Berk S.G."/>
            <person name="Farone M.B."/>
        </authorList>
    </citation>
    <scope>NUCLEOTIDE SEQUENCE</scope>
    <source>
        <strain evidence="2">HT99</strain>
    </source>
</reference>
<dbReference type="InterPro" id="IPR036388">
    <property type="entry name" value="WH-like_DNA-bd_sf"/>
</dbReference>
<dbReference type="Gene3D" id="1.10.10.10">
    <property type="entry name" value="Winged helix-like DNA-binding domain superfamily/Winged helix DNA-binding domain"/>
    <property type="match status" value="1"/>
</dbReference>
<reference evidence="1" key="1">
    <citation type="submission" date="2015-09" db="EMBL/GenBank/DDBJ databases">
        <title>Draft Genome Sequences of Two Novel Amoeba-resistant Intranuclear Bacteria, Candidatus Berkiella cookevillensis and Candidatus Berkiella aquae.</title>
        <authorList>
            <person name="Mehari Y.T."/>
            <person name="Arivett B.A."/>
            <person name="Farone A.L."/>
            <person name="Gunderson J.H."/>
            <person name="Farone M.B."/>
        </authorList>
    </citation>
    <scope>NUCLEOTIDE SEQUENCE [LARGE SCALE GENOMIC DNA]</scope>
    <source>
        <strain evidence="1">HT99</strain>
    </source>
</reference>
<dbReference type="EMBL" id="LKAJ01000004">
    <property type="protein sequence ID" value="KRG21553.1"/>
    <property type="molecule type" value="Genomic_DNA"/>
</dbReference>
<sequence length="150" mass="17278">MQASYSFSRIISDARQFTRTTKISLAEVLFVFSHSQLTETEKMLWLFLAMHANEQFNCRFSYMQLSFCLNLSSEILHVALKRLIAMGFLDTEDLLDSFTPLALMKFCQFSVQLPLEGLLALKKAPKLSVNLPKRKPITINLLNNRLNQRS</sequence>
<proteinExistence type="predicted"/>